<feature type="transmembrane region" description="Helical" evidence="1">
    <location>
        <begin position="54"/>
        <end position="73"/>
    </location>
</feature>
<feature type="transmembrane region" description="Helical" evidence="1">
    <location>
        <begin position="132"/>
        <end position="155"/>
    </location>
</feature>
<reference evidence="2 3" key="1">
    <citation type="journal article" date="2015" name="Nature">
        <title>rRNA introns, odd ribosomes, and small enigmatic genomes across a large radiation of phyla.</title>
        <authorList>
            <person name="Brown C.T."/>
            <person name="Hug L.A."/>
            <person name="Thomas B.C."/>
            <person name="Sharon I."/>
            <person name="Castelle C.J."/>
            <person name="Singh A."/>
            <person name="Wilkins M.J."/>
            <person name="Williams K.H."/>
            <person name="Banfield J.F."/>
        </authorList>
    </citation>
    <scope>NUCLEOTIDE SEQUENCE [LARGE SCALE GENOMIC DNA]</scope>
</reference>
<dbReference type="EMBL" id="LCDG01000017">
    <property type="protein sequence ID" value="KKS46749.1"/>
    <property type="molecule type" value="Genomic_DNA"/>
</dbReference>
<protein>
    <submittedName>
        <fullName evidence="2">Uncharacterized protein</fullName>
    </submittedName>
</protein>
<dbReference type="AlphaFoldDB" id="A0A0G0ZDI5"/>
<organism evidence="2 3">
    <name type="scientific">Candidatus Nomurabacteria bacterium GW2011_GWC2_42_20</name>
    <dbReference type="NCBI Taxonomy" id="1618756"/>
    <lineage>
        <taxon>Bacteria</taxon>
        <taxon>Candidatus Nomuraibacteriota</taxon>
    </lineage>
</organism>
<evidence type="ECO:0000256" key="1">
    <source>
        <dbReference type="SAM" id="Phobius"/>
    </source>
</evidence>
<keyword evidence="1" id="KW-0812">Transmembrane</keyword>
<gene>
    <name evidence="2" type="ORF">UV12_C0017G0003</name>
</gene>
<name>A0A0G0ZDI5_9BACT</name>
<keyword evidence="1" id="KW-1133">Transmembrane helix</keyword>
<evidence type="ECO:0000313" key="2">
    <source>
        <dbReference type="EMBL" id="KKS46749.1"/>
    </source>
</evidence>
<proteinExistence type="predicted"/>
<dbReference type="Proteomes" id="UP000034704">
    <property type="component" value="Unassembled WGS sequence"/>
</dbReference>
<evidence type="ECO:0000313" key="3">
    <source>
        <dbReference type="Proteomes" id="UP000034704"/>
    </source>
</evidence>
<keyword evidence="1" id="KW-0472">Membrane</keyword>
<feature type="transmembrane region" description="Helical" evidence="1">
    <location>
        <begin position="21"/>
        <end position="42"/>
    </location>
</feature>
<accession>A0A0G0ZDI5</accession>
<comment type="caution">
    <text evidence="2">The sequence shown here is derived from an EMBL/GenBank/DDBJ whole genome shotgun (WGS) entry which is preliminary data.</text>
</comment>
<sequence>MQKNINSELLQLQKSGLSAGFKASLATLIALHLLILLSSGFFEKIFLDGKQFILVVQTIFIYIFISIISGEFFKWQIGIISEQHSKDLLYANTSFLKQTVFKGAHITSFILLVEIAIMLRFGAPILEKTPDTFGYLGLVLFVSTPFFLVATYLAAKNGFRKWPEELEQGK</sequence>
<feature type="transmembrane region" description="Helical" evidence="1">
    <location>
        <begin position="106"/>
        <end position="126"/>
    </location>
</feature>